<evidence type="ECO:0000313" key="4">
    <source>
        <dbReference type="Proteomes" id="UP001203423"/>
    </source>
</evidence>
<dbReference type="EMBL" id="JAKIKS010000007">
    <property type="protein sequence ID" value="MCL1123523.1"/>
    <property type="molecule type" value="Genomic_DNA"/>
</dbReference>
<keyword evidence="4" id="KW-1185">Reference proteome</keyword>
<evidence type="ECO:0000313" key="3">
    <source>
        <dbReference type="EMBL" id="MCL1123523.1"/>
    </source>
</evidence>
<keyword evidence="1" id="KW-0812">Transmembrane</keyword>
<organism evidence="3 4">
    <name type="scientific">Shewanella surugensis</name>
    <dbReference type="NCBI Taxonomy" id="212020"/>
    <lineage>
        <taxon>Bacteria</taxon>
        <taxon>Pseudomonadati</taxon>
        <taxon>Pseudomonadota</taxon>
        <taxon>Gammaproteobacteria</taxon>
        <taxon>Alteromonadales</taxon>
        <taxon>Shewanellaceae</taxon>
        <taxon>Shewanella</taxon>
    </lineage>
</organism>
<feature type="transmembrane region" description="Helical" evidence="1">
    <location>
        <begin position="339"/>
        <end position="360"/>
    </location>
</feature>
<proteinExistence type="predicted"/>
<dbReference type="InterPro" id="IPR010090">
    <property type="entry name" value="Phage_tape_meas"/>
</dbReference>
<protein>
    <submittedName>
        <fullName evidence="3">Phage tail tape measure protein</fullName>
    </submittedName>
</protein>
<evidence type="ECO:0000256" key="1">
    <source>
        <dbReference type="SAM" id="Phobius"/>
    </source>
</evidence>
<dbReference type="RefSeq" id="WP_248938810.1">
    <property type="nucleotide sequence ID" value="NZ_JAKIKS010000007.1"/>
</dbReference>
<dbReference type="Pfam" id="PF10145">
    <property type="entry name" value="PhageMin_Tail"/>
    <property type="match status" value="1"/>
</dbReference>
<sequence>MSLPDPLMFTVGLIDQITKPIAHISKQFNGLAANYQKGSMQMMSGVAGIAASGYALQNALMPAIEMDRSLGEVKSLGVAESALEQLSRTSYEYALKYGKSATEFVSSSYDIQSAIGGLSDTDLSQFTLASNVLATATKADAATITSYMGTMYGIFKNDAKTMGKSEWVEQVTGMTATAVEIFKTNGNDMSGAFTAIGAKANNAGIAMNEQMAILGTLQSTMSGSMAGSKYKSFLSGVGKAQAALGLEFTDSKGKMLPMIDILNEIKGKFGDTLDVDETGVLKKAFGSDEAMATIELLMNDVDGLAASMEQLGQVQGMGKAEEMAAAMTDQSERLSQSWFVIRAAFGSAILPAFNEFVGGVADMGKDVLWFTDTFPNLTKYIGYAAVGVLGLVAAGGLLTVMMGVGKMAMTAFGAASLVWSGITATLTAGLSALRGVMLAVNIAMYANPIGLIVAGVAAATIAVGALIYYWDDLKASIGEWGWVQGLFGAFNSAWTGIKTLFTESMNWIIDKLNLIPGVDIEFLPDVKSLTSVQEQLQGQAVEQQVLPAIFNETNAAHNQAALPAFLPPAANDAQITSNVIPMADYVFLPELAPELTPTTNMPLPVQDAALDSVNKLPLFYSEPTPMPEYEAANQLTGFAPHDVMESMTLPKPMNNDAISRMVMPKLDVVSAKRAQVARQAGEVGNKQLSFGDVIITNPPKNFSLAEIAEQQELQTG</sequence>
<feature type="transmembrane region" description="Helical" evidence="1">
    <location>
        <begin position="380"/>
        <end position="405"/>
    </location>
</feature>
<dbReference type="Proteomes" id="UP001203423">
    <property type="component" value="Unassembled WGS sequence"/>
</dbReference>
<feature type="domain" description="Phage tail tape measure protein" evidence="2">
    <location>
        <begin position="94"/>
        <end position="286"/>
    </location>
</feature>
<name>A0ABT0L769_9GAMM</name>
<reference evidence="3 4" key="1">
    <citation type="submission" date="2022-01" db="EMBL/GenBank/DDBJ databases">
        <title>Whole genome-based taxonomy of the Shewanellaceae.</title>
        <authorList>
            <person name="Martin-Rodriguez A.J."/>
        </authorList>
    </citation>
    <scope>NUCLEOTIDE SEQUENCE [LARGE SCALE GENOMIC DNA]</scope>
    <source>
        <strain evidence="3 4">DSM 17177</strain>
    </source>
</reference>
<feature type="transmembrane region" description="Helical" evidence="1">
    <location>
        <begin position="449"/>
        <end position="470"/>
    </location>
</feature>
<accession>A0ABT0L769</accession>
<evidence type="ECO:0000259" key="2">
    <source>
        <dbReference type="Pfam" id="PF10145"/>
    </source>
</evidence>
<feature type="transmembrane region" description="Helical" evidence="1">
    <location>
        <begin position="417"/>
        <end position="443"/>
    </location>
</feature>
<keyword evidence="1" id="KW-0472">Membrane</keyword>
<keyword evidence="1" id="KW-1133">Transmembrane helix</keyword>
<comment type="caution">
    <text evidence="3">The sequence shown here is derived from an EMBL/GenBank/DDBJ whole genome shotgun (WGS) entry which is preliminary data.</text>
</comment>
<dbReference type="NCBIfam" id="TIGR01760">
    <property type="entry name" value="tape_meas_TP901"/>
    <property type="match status" value="1"/>
</dbReference>
<gene>
    <name evidence="3" type="ORF">L2764_03260</name>
</gene>